<evidence type="ECO:0000256" key="9">
    <source>
        <dbReference type="ARBA" id="ARBA00070616"/>
    </source>
</evidence>
<dbReference type="EMBL" id="CP066681">
    <property type="protein sequence ID" value="QQG35277.1"/>
    <property type="molecule type" value="Genomic_DNA"/>
</dbReference>
<evidence type="ECO:0000313" key="13">
    <source>
        <dbReference type="EMBL" id="QQG35277.1"/>
    </source>
</evidence>
<name>A0A7T5R0J2_9BACT</name>
<dbReference type="Pfam" id="PF13426">
    <property type="entry name" value="PAS_9"/>
    <property type="match status" value="1"/>
</dbReference>
<protein>
    <recommendedName>
        <fullName evidence="9">Sensor protein FixL</fullName>
        <ecNumber evidence="2">2.7.13.3</ecNumber>
    </recommendedName>
</protein>
<dbReference type="FunFam" id="3.30.450.20:FF:000060">
    <property type="entry name" value="Sensor protein FixL"/>
    <property type="match status" value="1"/>
</dbReference>
<keyword evidence="7" id="KW-0067">ATP-binding</keyword>
<reference evidence="13 14" key="1">
    <citation type="submission" date="2020-07" db="EMBL/GenBank/DDBJ databases">
        <title>Huge and variable diversity of episymbiotic CPR bacteria and DPANN archaea in groundwater ecosystems.</title>
        <authorList>
            <person name="He C.Y."/>
            <person name="Keren R."/>
            <person name="Whittaker M."/>
            <person name="Farag I.F."/>
            <person name="Doudna J."/>
            <person name="Cate J.H.D."/>
            <person name="Banfield J.F."/>
        </authorList>
    </citation>
    <scope>NUCLEOTIDE SEQUENCE [LARGE SCALE GENOMIC DNA]</scope>
    <source>
        <strain evidence="13">NC_groundwater_70_Ag_B-0.1um_54_66</strain>
    </source>
</reference>
<dbReference type="EC" id="2.7.13.3" evidence="2"/>
<dbReference type="AlphaFoldDB" id="A0A7T5R0J2"/>
<dbReference type="InterPro" id="IPR052162">
    <property type="entry name" value="Sensor_kinase/Photoreceptor"/>
</dbReference>
<evidence type="ECO:0000256" key="2">
    <source>
        <dbReference type="ARBA" id="ARBA00012438"/>
    </source>
</evidence>
<dbReference type="PRINTS" id="PR00344">
    <property type="entry name" value="BCTRLSENSOR"/>
</dbReference>
<dbReference type="InterPro" id="IPR001610">
    <property type="entry name" value="PAC"/>
</dbReference>
<dbReference type="InterPro" id="IPR035965">
    <property type="entry name" value="PAS-like_dom_sf"/>
</dbReference>
<dbReference type="InterPro" id="IPR000014">
    <property type="entry name" value="PAS"/>
</dbReference>
<dbReference type="InterPro" id="IPR000700">
    <property type="entry name" value="PAS-assoc_C"/>
</dbReference>
<dbReference type="GO" id="GO:0000155">
    <property type="term" value="F:phosphorelay sensor kinase activity"/>
    <property type="evidence" value="ECO:0007669"/>
    <property type="project" value="InterPro"/>
</dbReference>
<dbReference type="SUPFAM" id="SSF55874">
    <property type="entry name" value="ATPase domain of HSP90 chaperone/DNA topoisomerase II/histidine kinase"/>
    <property type="match status" value="1"/>
</dbReference>
<dbReference type="InterPro" id="IPR003594">
    <property type="entry name" value="HATPase_dom"/>
</dbReference>
<keyword evidence="5" id="KW-0547">Nucleotide-binding</keyword>
<evidence type="ECO:0000256" key="7">
    <source>
        <dbReference type="ARBA" id="ARBA00022840"/>
    </source>
</evidence>
<dbReference type="PANTHER" id="PTHR43304:SF1">
    <property type="entry name" value="PAC DOMAIN-CONTAINING PROTEIN"/>
    <property type="match status" value="1"/>
</dbReference>
<dbReference type="InterPro" id="IPR003661">
    <property type="entry name" value="HisK_dim/P_dom"/>
</dbReference>
<evidence type="ECO:0000259" key="11">
    <source>
        <dbReference type="PROSITE" id="PS50112"/>
    </source>
</evidence>
<sequence length="385" mass="43476">MPGMIDQIQGWVFRNRTAQKDWERAELGQAYLKAVLDNIVDGLITIDEHGIVQSYNKACVKIFGYESGEVIGRNISMLMPPKYAEHHDEYMANYKRTGQAKIIGIGREVEGRRKDGEIFPIDLSVAEVVVGSKRYFSGIVRDITERKGFEIKLRRSNEELEKFAYVASHDLKEPLRNIDNLAKWSLEDVGQGLIPDCCEKLGLLRDRVKRLETLLEDILSYSRAGRIIDKPMKIDIGEILGNLVDTHVPKEFRVDIIGPMPVMFSPRTPIEQIFANILSNAVKHHDKGKGCIEISCRLQGSFYEFVVQDDGPGIPPEYHQRVFEMFQTLKPRDEVDGSGLGMSIIKKLVEWQGGKVWIVSPAGPHGHGTAIHFLWPENFAGAASF</sequence>
<evidence type="ECO:0000313" key="14">
    <source>
        <dbReference type="Proteomes" id="UP000595362"/>
    </source>
</evidence>
<dbReference type="CDD" id="cd00130">
    <property type="entry name" value="PAS"/>
    <property type="match status" value="1"/>
</dbReference>
<dbReference type="PROSITE" id="PS50113">
    <property type="entry name" value="PAC"/>
    <property type="match status" value="1"/>
</dbReference>
<keyword evidence="3" id="KW-0597">Phosphoprotein</keyword>
<keyword evidence="4" id="KW-0808">Transferase</keyword>
<evidence type="ECO:0000256" key="4">
    <source>
        <dbReference type="ARBA" id="ARBA00022679"/>
    </source>
</evidence>
<keyword evidence="6" id="KW-0418">Kinase</keyword>
<accession>A0A7T5R0J2</accession>
<dbReference type="CDD" id="cd00075">
    <property type="entry name" value="HATPase"/>
    <property type="match status" value="1"/>
</dbReference>
<evidence type="ECO:0000256" key="3">
    <source>
        <dbReference type="ARBA" id="ARBA00022553"/>
    </source>
</evidence>
<feature type="domain" description="PAC" evidence="12">
    <location>
        <begin position="105"/>
        <end position="155"/>
    </location>
</feature>
<evidence type="ECO:0000259" key="10">
    <source>
        <dbReference type="PROSITE" id="PS50109"/>
    </source>
</evidence>
<comment type="catalytic activity">
    <reaction evidence="1">
        <text>ATP + protein L-histidine = ADP + protein N-phospho-L-histidine.</text>
        <dbReference type="EC" id="2.7.13.3"/>
    </reaction>
</comment>
<dbReference type="Pfam" id="PF00512">
    <property type="entry name" value="HisKA"/>
    <property type="match status" value="1"/>
</dbReference>
<dbReference type="SMART" id="SM00388">
    <property type="entry name" value="HisKA"/>
    <property type="match status" value="1"/>
</dbReference>
<dbReference type="InterPro" id="IPR036097">
    <property type="entry name" value="HisK_dim/P_sf"/>
</dbReference>
<dbReference type="SMART" id="SM00091">
    <property type="entry name" value="PAS"/>
    <property type="match status" value="1"/>
</dbReference>
<evidence type="ECO:0000256" key="6">
    <source>
        <dbReference type="ARBA" id="ARBA00022777"/>
    </source>
</evidence>
<dbReference type="NCBIfam" id="TIGR00229">
    <property type="entry name" value="sensory_box"/>
    <property type="match status" value="1"/>
</dbReference>
<evidence type="ECO:0000256" key="5">
    <source>
        <dbReference type="ARBA" id="ARBA00022741"/>
    </source>
</evidence>
<proteinExistence type="predicted"/>
<dbReference type="Gene3D" id="3.30.565.10">
    <property type="entry name" value="Histidine kinase-like ATPase, C-terminal domain"/>
    <property type="match status" value="1"/>
</dbReference>
<dbReference type="PANTHER" id="PTHR43304">
    <property type="entry name" value="PHYTOCHROME-LIKE PROTEIN CPH1"/>
    <property type="match status" value="1"/>
</dbReference>
<dbReference type="Gene3D" id="1.10.287.130">
    <property type="match status" value="1"/>
</dbReference>
<organism evidence="13 14">
    <name type="scientific">Micavibrio aeruginosavorus</name>
    <dbReference type="NCBI Taxonomy" id="349221"/>
    <lineage>
        <taxon>Bacteria</taxon>
        <taxon>Pseudomonadati</taxon>
        <taxon>Bdellovibrionota</taxon>
        <taxon>Bdellovibrionia</taxon>
        <taxon>Bdellovibrionales</taxon>
        <taxon>Pseudobdellovibrionaceae</taxon>
        <taxon>Micavibrio</taxon>
    </lineage>
</organism>
<evidence type="ECO:0000256" key="1">
    <source>
        <dbReference type="ARBA" id="ARBA00000085"/>
    </source>
</evidence>
<dbReference type="Proteomes" id="UP000595362">
    <property type="component" value="Chromosome"/>
</dbReference>
<dbReference type="Pfam" id="PF02518">
    <property type="entry name" value="HATPase_c"/>
    <property type="match status" value="1"/>
</dbReference>
<dbReference type="SMART" id="SM00086">
    <property type="entry name" value="PAC"/>
    <property type="match status" value="1"/>
</dbReference>
<dbReference type="InterPro" id="IPR036890">
    <property type="entry name" value="HATPase_C_sf"/>
</dbReference>
<comment type="function">
    <text evidence="8">Putative oxygen sensor; modulates the activity of FixJ, a transcriptional activator of nitrogen fixation fixK gene. FixL probably acts as a kinase that phosphorylates FixJ.</text>
</comment>
<dbReference type="InterPro" id="IPR004358">
    <property type="entry name" value="Sig_transdc_His_kin-like_C"/>
</dbReference>
<dbReference type="PROSITE" id="PS50109">
    <property type="entry name" value="HIS_KIN"/>
    <property type="match status" value="1"/>
</dbReference>
<dbReference type="PROSITE" id="PS50112">
    <property type="entry name" value="PAS"/>
    <property type="match status" value="1"/>
</dbReference>
<dbReference type="InterPro" id="IPR005467">
    <property type="entry name" value="His_kinase_dom"/>
</dbReference>
<dbReference type="CDD" id="cd00082">
    <property type="entry name" value="HisKA"/>
    <property type="match status" value="1"/>
</dbReference>
<feature type="domain" description="Histidine kinase" evidence="10">
    <location>
        <begin position="166"/>
        <end position="379"/>
    </location>
</feature>
<dbReference type="SUPFAM" id="SSF47384">
    <property type="entry name" value="Homodimeric domain of signal transducing histidine kinase"/>
    <property type="match status" value="1"/>
</dbReference>
<feature type="domain" description="PAS" evidence="11">
    <location>
        <begin position="28"/>
        <end position="80"/>
    </location>
</feature>
<dbReference type="Gene3D" id="3.30.450.20">
    <property type="entry name" value="PAS domain"/>
    <property type="match status" value="1"/>
</dbReference>
<gene>
    <name evidence="13" type="ORF">HYS17_06855</name>
</gene>
<dbReference type="GO" id="GO:0005524">
    <property type="term" value="F:ATP binding"/>
    <property type="evidence" value="ECO:0007669"/>
    <property type="project" value="UniProtKB-KW"/>
</dbReference>
<dbReference type="SUPFAM" id="SSF55785">
    <property type="entry name" value="PYP-like sensor domain (PAS domain)"/>
    <property type="match status" value="1"/>
</dbReference>
<evidence type="ECO:0000259" key="12">
    <source>
        <dbReference type="PROSITE" id="PS50113"/>
    </source>
</evidence>
<dbReference type="SMART" id="SM00387">
    <property type="entry name" value="HATPase_c"/>
    <property type="match status" value="1"/>
</dbReference>
<evidence type="ECO:0000256" key="8">
    <source>
        <dbReference type="ARBA" id="ARBA00059827"/>
    </source>
</evidence>